<organism evidence="2 3">
    <name type="scientific">Paramecium octaurelia</name>
    <dbReference type="NCBI Taxonomy" id="43137"/>
    <lineage>
        <taxon>Eukaryota</taxon>
        <taxon>Sar</taxon>
        <taxon>Alveolata</taxon>
        <taxon>Ciliophora</taxon>
        <taxon>Intramacronucleata</taxon>
        <taxon>Oligohymenophorea</taxon>
        <taxon>Peniculida</taxon>
        <taxon>Parameciidae</taxon>
        <taxon>Paramecium</taxon>
    </lineage>
</organism>
<feature type="compositionally biased region" description="Basic and acidic residues" evidence="1">
    <location>
        <begin position="74"/>
        <end position="84"/>
    </location>
</feature>
<keyword evidence="3" id="KW-1185">Reference proteome</keyword>
<comment type="caution">
    <text evidence="2">The sequence shown here is derived from an EMBL/GenBank/DDBJ whole genome shotgun (WGS) entry which is preliminary data.</text>
</comment>
<evidence type="ECO:0000313" key="2">
    <source>
        <dbReference type="EMBL" id="CAD8174041.1"/>
    </source>
</evidence>
<reference evidence="2" key="1">
    <citation type="submission" date="2021-01" db="EMBL/GenBank/DDBJ databases">
        <authorList>
            <consortium name="Genoscope - CEA"/>
            <person name="William W."/>
        </authorList>
    </citation>
    <scope>NUCLEOTIDE SEQUENCE</scope>
</reference>
<feature type="region of interest" description="Disordered" evidence="1">
    <location>
        <begin position="41"/>
        <end position="92"/>
    </location>
</feature>
<dbReference type="OMA" id="GPEKKCY"/>
<dbReference type="EMBL" id="CAJJDP010000062">
    <property type="protein sequence ID" value="CAD8174041.1"/>
    <property type="molecule type" value="Genomic_DNA"/>
</dbReference>
<dbReference type="AlphaFoldDB" id="A0A8S1VBS1"/>
<feature type="compositionally biased region" description="Polar residues" evidence="1">
    <location>
        <begin position="44"/>
        <end position="53"/>
    </location>
</feature>
<gene>
    <name evidence="2" type="ORF">POCTA_138.1.T0630077</name>
</gene>
<evidence type="ECO:0000256" key="1">
    <source>
        <dbReference type="SAM" id="MobiDB-lite"/>
    </source>
</evidence>
<evidence type="ECO:0000313" key="3">
    <source>
        <dbReference type="Proteomes" id="UP000683925"/>
    </source>
</evidence>
<proteinExistence type="predicted"/>
<feature type="compositionally biased region" description="Polar residues" evidence="1">
    <location>
        <begin position="60"/>
        <end position="73"/>
    </location>
</feature>
<dbReference type="OrthoDB" id="303176at2759"/>
<accession>A0A8S1VBS1</accession>
<sequence length="92" mass="10786">MSQFIKTALPKKTFMVEKGFYSINLEDGTIQKLGPEKKCYKLPSYSSHTSPNAQKDLFQSKRQQNQDSTQRNNQEMRKNQENTRKLKSQKNN</sequence>
<protein>
    <submittedName>
        <fullName evidence="2">Uncharacterized protein</fullName>
    </submittedName>
</protein>
<dbReference type="Proteomes" id="UP000683925">
    <property type="component" value="Unassembled WGS sequence"/>
</dbReference>
<name>A0A8S1VBS1_PAROT</name>